<reference evidence="1" key="1">
    <citation type="submission" date="2021-04" db="EMBL/GenBank/DDBJ databases">
        <title>Draft genome assembly of strain Phenylobacterium sp. 20VBR1 using MiniION and Illumina platforms.</title>
        <authorList>
            <person name="Thomas F.A."/>
            <person name="Krishnan K.P."/>
            <person name="Sinha R.K."/>
        </authorList>
    </citation>
    <scope>NUCLEOTIDE SEQUENCE</scope>
    <source>
        <strain evidence="1">20VBR1</strain>
    </source>
</reference>
<dbReference type="AlphaFoldDB" id="A0A941HX41"/>
<comment type="caution">
    <text evidence="1">The sequence shown here is derived from an EMBL/GenBank/DDBJ whole genome shotgun (WGS) entry which is preliminary data.</text>
</comment>
<dbReference type="RefSeq" id="WP_215343133.1">
    <property type="nucleotide sequence ID" value="NZ_JAGSGD010000002.1"/>
</dbReference>
<proteinExistence type="predicted"/>
<evidence type="ECO:0000313" key="1">
    <source>
        <dbReference type="EMBL" id="MBR7621619.1"/>
    </source>
</evidence>
<name>A0A941HX41_9CAUL</name>
<gene>
    <name evidence="1" type="ORF">JKL49_19665</name>
</gene>
<dbReference type="EMBL" id="JAGSGD010000002">
    <property type="protein sequence ID" value="MBR7621619.1"/>
    <property type="molecule type" value="Genomic_DNA"/>
</dbReference>
<dbReference type="Gene3D" id="1.10.10.10">
    <property type="entry name" value="Winged helix-like DNA-binding domain superfamily/Winged helix DNA-binding domain"/>
    <property type="match status" value="2"/>
</dbReference>
<dbReference type="Proteomes" id="UP000622580">
    <property type="component" value="Unassembled WGS sequence"/>
</dbReference>
<sequence length="295" mass="32223">MTDSSPPGHNRPFPYNRLQAFLARPGLDDAMRSSVRGAVAYYDAAPALHRDVKDVSRFLLGVLALYLDATGGLTHRRLRELSGKSGILSAGTATAVLLRLQLIGYVTRTDAANGHSRPYKPTPAMEAAFRGRMRIEFEALTHLTDETAEMLARFDEPAVFSMLMAMMGRQSMQAAGSPNPDIEAFNQLAVRSAGLLILFDVMHQADTGGAFPPVGQVELSVAAIARHYDVSRSHVLSVLRDIEAAGWIEKGPRDGVWILLPALQADIRIFYGITYLGLIRATEMAFERLEAKKAG</sequence>
<accession>A0A941HX41</accession>
<dbReference type="InterPro" id="IPR036388">
    <property type="entry name" value="WH-like_DNA-bd_sf"/>
</dbReference>
<protein>
    <submittedName>
        <fullName evidence="1">Uncharacterized protein</fullName>
    </submittedName>
</protein>
<evidence type="ECO:0000313" key="2">
    <source>
        <dbReference type="Proteomes" id="UP000622580"/>
    </source>
</evidence>
<organism evidence="1 2">
    <name type="scientific">Phenylobacterium glaciei</name>
    <dbReference type="NCBI Taxonomy" id="2803784"/>
    <lineage>
        <taxon>Bacteria</taxon>
        <taxon>Pseudomonadati</taxon>
        <taxon>Pseudomonadota</taxon>
        <taxon>Alphaproteobacteria</taxon>
        <taxon>Caulobacterales</taxon>
        <taxon>Caulobacteraceae</taxon>
        <taxon>Phenylobacterium</taxon>
    </lineage>
</organism>
<keyword evidence="2" id="KW-1185">Reference proteome</keyword>